<evidence type="ECO:0000313" key="3">
    <source>
        <dbReference type="Proteomes" id="UP000249016"/>
    </source>
</evidence>
<dbReference type="InterPro" id="IPR053830">
    <property type="entry name" value="DUF6922"/>
</dbReference>
<sequence length="100" mass="11683">MENLAQHNRFSDYLFWDVNQNKMSSDTYRDFVIRRVFELGTLDDLIESLAYYGRDAVKETLTSADSLTDNALDLATALFQLRPTDFRCYTSKPFPIAYKH</sequence>
<proteinExistence type="predicted"/>
<dbReference type="AlphaFoldDB" id="A0A327NU63"/>
<name>A0A327NU63_9BACT</name>
<keyword evidence="3" id="KW-1185">Reference proteome</keyword>
<comment type="caution">
    <text evidence="2">The sequence shown here is derived from an EMBL/GenBank/DDBJ whole genome shotgun (WGS) entry which is preliminary data.</text>
</comment>
<reference evidence="2 3" key="1">
    <citation type="submission" date="2018-06" db="EMBL/GenBank/DDBJ databases">
        <title>Spirosoma sp. HMF3257 Genome sequencing and assembly.</title>
        <authorList>
            <person name="Kang H."/>
            <person name="Cha I."/>
            <person name="Kim H."/>
            <person name="Kang J."/>
            <person name="Joh K."/>
        </authorList>
    </citation>
    <scope>NUCLEOTIDE SEQUENCE [LARGE SCALE GENOMIC DNA]</scope>
    <source>
        <strain evidence="2 3">HMF3257</strain>
    </source>
</reference>
<evidence type="ECO:0000259" key="1">
    <source>
        <dbReference type="Pfam" id="PF21956"/>
    </source>
</evidence>
<dbReference type="OrthoDB" id="1364214at2"/>
<organism evidence="2 3">
    <name type="scientific">Spirosoma telluris</name>
    <dbReference type="NCBI Taxonomy" id="2183553"/>
    <lineage>
        <taxon>Bacteria</taxon>
        <taxon>Pseudomonadati</taxon>
        <taxon>Bacteroidota</taxon>
        <taxon>Cytophagia</taxon>
        <taxon>Cytophagales</taxon>
        <taxon>Cytophagaceae</taxon>
        <taxon>Spirosoma</taxon>
    </lineage>
</organism>
<gene>
    <name evidence="2" type="ORF">HMF3257_35735</name>
</gene>
<accession>A0A327NU63</accession>
<feature type="domain" description="DUF6922" evidence="1">
    <location>
        <begin position="10"/>
        <end position="61"/>
    </location>
</feature>
<evidence type="ECO:0000313" key="2">
    <source>
        <dbReference type="EMBL" id="RAI78113.1"/>
    </source>
</evidence>
<dbReference type="RefSeq" id="WP_111349560.1">
    <property type="nucleotide sequence ID" value="NZ_QLII01000001.1"/>
</dbReference>
<dbReference type="EMBL" id="QLII01000001">
    <property type="protein sequence ID" value="RAI78113.1"/>
    <property type="molecule type" value="Genomic_DNA"/>
</dbReference>
<dbReference type="Proteomes" id="UP000249016">
    <property type="component" value="Unassembled WGS sequence"/>
</dbReference>
<protein>
    <recommendedName>
        <fullName evidence="1">DUF6922 domain-containing protein</fullName>
    </recommendedName>
</protein>
<dbReference type="Pfam" id="PF21956">
    <property type="entry name" value="DUF6922"/>
    <property type="match status" value="1"/>
</dbReference>